<reference evidence="1" key="1">
    <citation type="submission" date="2020-03" db="EMBL/GenBank/DDBJ databases">
        <title>Solimonas marina sp. nov., isolated from deep seawater of the Pacific Ocean.</title>
        <authorList>
            <person name="Liu X."/>
            <person name="Lai Q."/>
            <person name="Sun F."/>
            <person name="Gai Y."/>
            <person name="Li G."/>
            <person name="Shao Z."/>
        </authorList>
    </citation>
    <scope>NUCLEOTIDE SEQUENCE</scope>
    <source>
        <strain evidence="1">C16B3</strain>
    </source>
</reference>
<gene>
    <name evidence="1" type="ORF">G7Y82_06760</name>
</gene>
<sequence length="155" mass="17697">MRFVIEKVVEMQVPASVVWKVVRDVEAYAQWNPFCVECRSTLQPGSPIDMQVQLGSRLQAQREWMQTYDEGRGFSYTMKPVPLGALSSLRLHEITAIDATRCRYRSYFHLQGWLKPLVLALLRRQLEDGFAAMTAALQVRAEAQWIHQQTQAGGG</sequence>
<dbReference type="SUPFAM" id="SSF55961">
    <property type="entry name" value="Bet v1-like"/>
    <property type="match status" value="1"/>
</dbReference>
<keyword evidence="2" id="KW-1185">Reference proteome</keyword>
<evidence type="ECO:0000313" key="1">
    <source>
        <dbReference type="EMBL" id="NKF22014.1"/>
    </source>
</evidence>
<proteinExistence type="predicted"/>
<accession>A0A970B884</accession>
<dbReference type="InterPro" id="IPR023393">
    <property type="entry name" value="START-like_dom_sf"/>
</dbReference>
<name>A0A970B884_9GAMM</name>
<dbReference type="RefSeq" id="WP_168147273.1">
    <property type="nucleotide sequence ID" value="NZ_JAAVXB010000003.1"/>
</dbReference>
<comment type="caution">
    <text evidence="1">The sequence shown here is derived from an EMBL/GenBank/DDBJ whole genome shotgun (WGS) entry which is preliminary data.</text>
</comment>
<dbReference type="InterPro" id="IPR019587">
    <property type="entry name" value="Polyketide_cyclase/dehydratase"/>
</dbReference>
<protein>
    <submittedName>
        <fullName evidence="1">SRPBCC domain-containing protein</fullName>
    </submittedName>
</protein>
<dbReference type="Gene3D" id="3.30.530.20">
    <property type="match status" value="1"/>
</dbReference>
<dbReference type="Pfam" id="PF10604">
    <property type="entry name" value="Polyketide_cyc2"/>
    <property type="match status" value="1"/>
</dbReference>
<dbReference type="EMBL" id="JAAVXB010000003">
    <property type="protein sequence ID" value="NKF22014.1"/>
    <property type="molecule type" value="Genomic_DNA"/>
</dbReference>
<organism evidence="1 2">
    <name type="scientific">Solimonas marina</name>
    <dbReference type="NCBI Taxonomy" id="2714601"/>
    <lineage>
        <taxon>Bacteria</taxon>
        <taxon>Pseudomonadati</taxon>
        <taxon>Pseudomonadota</taxon>
        <taxon>Gammaproteobacteria</taxon>
        <taxon>Nevskiales</taxon>
        <taxon>Nevskiaceae</taxon>
        <taxon>Solimonas</taxon>
    </lineage>
</organism>
<dbReference type="AlphaFoldDB" id="A0A970B884"/>
<dbReference type="Proteomes" id="UP000653472">
    <property type="component" value="Unassembled WGS sequence"/>
</dbReference>
<dbReference type="CDD" id="cd07822">
    <property type="entry name" value="SRPBCC_4"/>
    <property type="match status" value="1"/>
</dbReference>
<evidence type="ECO:0000313" key="2">
    <source>
        <dbReference type="Proteomes" id="UP000653472"/>
    </source>
</evidence>